<accession>A0A8J5YX61</accession>
<dbReference type="OrthoDB" id="1937911at2759"/>
<dbReference type="AlphaFoldDB" id="A0A8J5YX61"/>
<proteinExistence type="inferred from homology"/>
<feature type="domain" description="Major facilitator superfamily (MFS) profile" evidence="8">
    <location>
        <begin position="1"/>
        <end position="231"/>
    </location>
</feature>
<dbReference type="PROSITE" id="PS00216">
    <property type="entry name" value="SUGAR_TRANSPORT_1"/>
    <property type="match status" value="1"/>
</dbReference>
<dbReference type="GO" id="GO:0016020">
    <property type="term" value="C:membrane"/>
    <property type="evidence" value="ECO:0007669"/>
    <property type="project" value="UniProtKB-SubCell"/>
</dbReference>
<dbReference type="PANTHER" id="PTHR23500">
    <property type="entry name" value="SOLUTE CARRIER FAMILY 2, FACILITATED GLUCOSE TRANSPORTER"/>
    <property type="match status" value="1"/>
</dbReference>
<gene>
    <name evidence="9" type="ORF">CXB51_012772</name>
</gene>
<evidence type="ECO:0000256" key="5">
    <source>
        <dbReference type="ARBA" id="ARBA00022989"/>
    </source>
</evidence>
<evidence type="ECO:0000313" key="10">
    <source>
        <dbReference type="Proteomes" id="UP000701853"/>
    </source>
</evidence>
<dbReference type="PROSITE" id="PS50850">
    <property type="entry name" value="MFS"/>
    <property type="match status" value="1"/>
</dbReference>
<keyword evidence="10" id="KW-1185">Reference proteome</keyword>
<reference evidence="9 10" key="1">
    <citation type="journal article" date="2021" name="bioRxiv">
        <title>The Gossypium anomalum genome as a resource for cotton improvement and evolutionary analysis of hybrid incompatibility.</title>
        <authorList>
            <person name="Grover C.E."/>
            <person name="Yuan D."/>
            <person name="Arick M.A."/>
            <person name="Miller E.R."/>
            <person name="Hu G."/>
            <person name="Peterson D.G."/>
            <person name="Wendel J.F."/>
            <person name="Udall J.A."/>
        </authorList>
    </citation>
    <scope>NUCLEOTIDE SEQUENCE [LARGE SCALE GENOMIC DNA]</scope>
    <source>
        <strain evidence="9">JFW-Udall</strain>
        <tissue evidence="9">Leaf</tissue>
    </source>
</reference>
<comment type="caution">
    <text evidence="9">The sequence shown here is derived from an EMBL/GenBank/DDBJ whole genome shotgun (WGS) entry which is preliminary data.</text>
</comment>
<evidence type="ECO:0000259" key="8">
    <source>
        <dbReference type="PROSITE" id="PS50850"/>
    </source>
</evidence>
<evidence type="ECO:0000256" key="6">
    <source>
        <dbReference type="ARBA" id="ARBA00023136"/>
    </source>
</evidence>
<evidence type="ECO:0000256" key="7">
    <source>
        <dbReference type="SAM" id="Phobius"/>
    </source>
</evidence>
<evidence type="ECO:0000313" key="9">
    <source>
        <dbReference type="EMBL" id="KAG8495059.1"/>
    </source>
</evidence>
<comment type="subcellular location">
    <subcellularLocation>
        <location evidence="1">Membrane</location>
        <topology evidence="1">Multi-pass membrane protein</topology>
    </subcellularLocation>
</comment>
<dbReference type="InterPro" id="IPR036259">
    <property type="entry name" value="MFS_trans_sf"/>
</dbReference>
<name>A0A8J5YX61_9ROSI</name>
<dbReference type="EMBL" id="JAHUZN010000005">
    <property type="protein sequence ID" value="KAG8495059.1"/>
    <property type="molecule type" value="Genomic_DNA"/>
</dbReference>
<dbReference type="SUPFAM" id="SSF103473">
    <property type="entry name" value="MFS general substrate transporter"/>
    <property type="match status" value="1"/>
</dbReference>
<dbReference type="Gene3D" id="1.20.1250.20">
    <property type="entry name" value="MFS general substrate transporter like domains"/>
    <property type="match status" value="1"/>
</dbReference>
<dbReference type="Proteomes" id="UP000701853">
    <property type="component" value="Chromosome 5"/>
</dbReference>
<comment type="similarity">
    <text evidence="2">Belongs to the major facilitator superfamily. Sugar transporter (TC 2.A.1.1) family.</text>
</comment>
<sequence>MELSCLKQAVPLFITEISPPKFRGGLNICFQLLITVGILVANCVNYFTSNIKNYGWRISLGGAAVPAVILLVGSFAIVETPTSLIERGKKEKGLKTLKRIRGVDDVQKEFEEMVRATEVANQIKHPFRELMKKPSIPPMICGTIIHVFQQFTGINVVMFYAPVLFQTMGFGSSASLLSAVITGTVNSLSTVIAIFTVDKAGRKKLLVFGALICMVAQVIKYYEQKLSTTLD</sequence>
<organism evidence="9 10">
    <name type="scientific">Gossypium anomalum</name>
    <dbReference type="NCBI Taxonomy" id="47600"/>
    <lineage>
        <taxon>Eukaryota</taxon>
        <taxon>Viridiplantae</taxon>
        <taxon>Streptophyta</taxon>
        <taxon>Embryophyta</taxon>
        <taxon>Tracheophyta</taxon>
        <taxon>Spermatophyta</taxon>
        <taxon>Magnoliopsida</taxon>
        <taxon>eudicotyledons</taxon>
        <taxon>Gunneridae</taxon>
        <taxon>Pentapetalae</taxon>
        <taxon>rosids</taxon>
        <taxon>malvids</taxon>
        <taxon>Malvales</taxon>
        <taxon>Malvaceae</taxon>
        <taxon>Malvoideae</taxon>
        <taxon>Gossypium</taxon>
    </lineage>
</organism>
<feature type="transmembrane region" description="Helical" evidence="7">
    <location>
        <begin position="204"/>
        <end position="222"/>
    </location>
</feature>
<feature type="transmembrane region" description="Helical" evidence="7">
    <location>
        <begin position="173"/>
        <end position="197"/>
    </location>
</feature>
<evidence type="ECO:0000256" key="2">
    <source>
        <dbReference type="ARBA" id="ARBA00010992"/>
    </source>
</evidence>
<protein>
    <recommendedName>
        <fullName evidence="8">Major facilitator superfamily (MFS) profile domain-containing protein</fullName>
    </recommendedName>
</protein>
<evidence type="ECO:0000256" key="3">
    <source>
        <dbReference type="ARBA" id="ARBA00022448"/>
    </source>
</evidence>
<dbReference type="InterPro" id="IPR045262">
    <property type="entry name" value="STP/PLT_plant"/>
</dbReference>
<keyword evidence="3" id="KW-0813">Transport</keyword>
<feature type="transmembrane region" description="Helical" evidence="7">
    <location>
        <begin position="54"/>
        <end position="78"/>
    </location>
</feature>
<keyword evidence="5 7" id="KW-1133">Transmembrane helix</keyword>
<dbReference type="InterPro" id="IPR020846">
    <property type="entry name" value="MFS_dom"/>
</dbReference>
<dbReference type="GO" id="GO:0015144">
    <property type="term" value="F:carbohydrate transmembrane transporter activity"/>
    <property type="evidence" value="ECO:0007669"/>
    <property type="project" value="InterPro"/>
</dbReference>
<evidence type="ECO:0000256" key="1">
    <source>
        <dbReference type="ARBA" id="ARBA00004141"/>
    </source>
</evidence>
<feature type="transmembrane region" description="Helical" evidence="7">
    <location>
        <begin position="139"/>
        <end position="161"/>
    </location>
</feature>
<evidence type="ECO:0000256" key="4">
    <source>
        <dbReference type="ARBA" id="ARBA00022692"/>
    </source>
</evidence>
<keyword evidence="6 7" id="KW-0472">Membrane</keyword>
<dbReference type="InterPro" id="IPR005828">
    <property type="entry name" value="MFS_sugar_transport-like"/>
</dbReference>
<feature type="transmembrane region" description="Helical" evidence="7">
    <location>
        <begin position="28"/>
        <end position="48"/>
    </location>
</feature>
<dbReference type="PANTHER" id="PTHR23500:SF511">
    <property type="entry name" value="SUGAR TRANSPORT PROTEIN 2"/>
    <property type="match status" value="1"/>
</dbReference>
<dbReference type="InterPro" id="IPR005829">
    <property type="entry name" value="Sugar_transporter_CS"/>
</dbReference>
<keyword evidence="4 7" id="KW-0812">Transmembrane</keyword>
<dbReference type="Pfam" id="PF00083">
    <property type="entry name" value="Sugar_tr"/>
    <property type="match status" value="1"/>
</dbReference>